<feature type="region of interest" description="Disordered" evidence="1">
    <location>
        <begin position="57"/>
        <end position="270"/>
    </location>
</feature>
<feature type="compositionally biased region" description="Polar residues" evidence="1">
    <location>
        <begin position="427"/>
        <end position="438"/>
    </location>
</feature>
<feature type="compositionally biased region" description="Gly residues" evidence="1">
    <location>
        <begin position="326"/>
        <end position="335"/>
    </location>
</feature>
<feature type="compositionally biased region" description="Polar residues" evidence="1">
    <location>
        <begin position="343"/>
        <end position="354"/>
    </location>
</feature>
<feature type="compositionally biased region" description="Polar residues" evidence="1">
    <location>
        <begin position="216"/>
        <end position="226"/>
    </location>
</feature>
<feature type="compositionally biased region" description="Polar residues" evidence="1">
    <location>
        <begin position="152"/>
        <end position="161"/>
    </location>
</feature>
<keyword evidence="4" id="KW-1185">Reference proteome</keyword>
<dbReference type="EMBL" id="JAAAIP010000486">
    <property type="protein sequence ID" value="KAG0316349.1"/>
    <property type="molecule type" value="Genomic_DNA"/>
</dbReference>
<feature type="transmembrane region" description="Helical" evidence="2">
    <location>
        <begin position="20"/>
        <end position="41"/>
    </location>
</feature>
<feature type="compositionally biased region" description="Low complexity" evidence="1">
    <location>
        <begin position="125"/>
        <end position="144"/>
    </location>
</feature>
<feature type="compositionally biased region" description="Polar residues" evidence="1">
    <location>
        <begin position="407"/>
        <end position="417"/>
    </location>
</feature>
<protein>
    <submittedName>
        <fullName evidence="3">Uncharacterized protein</fullName>
    </submittedName>
</protein>
<keyword evidence="2" id="KW-0812">Transmembrane</keyword>
<feature type="compositionally biased region" description="Basic and acidic residues" evidence="1">
    <location>
        <begin position="89"/>
        <end position="123"/>
    </location>
</feature>
<dbReference type="OrthoDB" id="2437257at2759"/>
<reference evidence="3" key="1">
    <citation type="journal article" date="2020" name="Fungal Divers.">
        <title>Resolving the Mortierellaceae phylogeny through synthesis of multi-gene phylogenetics and phylogenomics.</title>
        <authorList>
            <person name="Vandepol N."/>
            <person name="Liber J."/>
            <person name="Desiro A."/>
            <person name="Na H."/>
            <person name="Kennedy M."/>
            <person name="Barry K."/>
            <person name="Grigoriev I.V."/>
            <person name="Miller A.N."/>
            <person name="O'Donnell K."/>
            <person name="Stajich J.E."/>
            <person name="Bonito G."/>
        </authorList>
    </citation>
    <scope>NUCLEOTIDE SEQUENCE</scope>
    <source>
        <strain evidence="3">REB-010B</strain>
    </source>
</reference>
<evidence type="ECO:0000313" key="4">
    <source>
        <dbReference type="Proteomes" id="UP000738325"/>
    </source>
</evidence>
<keyword evidence="2" id="KW-1133">Transmembrane helix</keyword>
<dbReference type="Proteomes" id="UP000738325">
    <property type="component" value="Unassembled WGS sequence"/>
</dbReference>
<keyword evidence="2" id="KW-0472">Membrane</keyword>
<evidence type="ECO:0000313" key="3">
    <source>
        <dbReference type="EMBL" id="KAG0316349.1"/>
    </source>
</evidence>
<name>A0A9P6RDJ9_9FUNG</name>
<proteinExistence type="predicted"/>
<sequence length="451" mass="47681">MSPTAAATDGAGGSGLPKVAVIGITIAGVVFIGFISTVLVFRNRTHRRRHKPLNQDDLFDHLPIEPPSVSPLMSGAGYHQHQHHKSHNHHDYNDDDNHGGHHESDPMYHHHVAHHDPNYHHDPSQGQGQAHQGGQDQGLSGQGQAHQGGNGVQHQGISDQGQAHYGQPGQNPGVSGQGGAHQGYDPSFTHHGPANTGFHHHGPTGPSTHGAPVQHVPQNPISNTGGAHQIPLPTGQPMSPPGGINIGPPVGPIPPPLHLLTKPKAGRPDSSTQYSMLLPSPTNTNFSTDLGLIDETSIPAQGTMTIGPLPIEPEYHLSPRSSIGSRWGGSGGGDGTQDFGYSPQSKQTLLNQARYQDLASSSFPSSSSSPHTSSRVLPSSPQVATIPSRPMNEIRNPQDRNSVVGKITSTGNVSGLNTFDRRHPQSHDSSGPSDSLFRSTDDFGARGPQNR</sequence>
<evidence type="ECO:0000256" key="2">
    <source>
        <dbReference type="SAM" id="Phobius"/>
    </source>
</evidence>
<evidence type="ECO:0000256" key="1">
    <source>
        <dbReference type="SAM" id="MobiDB-lite"/>
    </source>
</evidence>
<comment type="caution">
    <text evidence="3">The sequence shown here is derived from an EMBL/GenBank/DDBJ whole genome shotgun (WGS) entry which is preliminary data.</text>
</comment>
<organism evidence="3 4">
    <name type="scientific">Dissophora globulifera</name>
    <dbReference type="NCBI Taxonomy" id="979702"/>
    <lineage>
        <taxon>Eukaryota</taxon>
        <taxon>Fungi</taxon>
        <taxon>Fungi incertae sedis</taxon>
        <taxon>Mucoromycota</taxon>
        <taxon>Mortierellomycotina</taxon>
        <taxon>Mortierellomycetes</taxon>
        <taxon>Mortierellales</taxon>
        <taxon>Mortierellaceae</taxon>
        <taxon>Dissophora</taxon>
    </lineage>
</organism>
<feature type="compositionally biased region" description="Low complexity" evidence="1">
    <location>
        <begin position="360"/>
        <end position="380"/>
    </location>
</feature>
<feature type="region of interest" description="Disordered" evidence="1">
    <location>
        <begin position="312"/>
        <end position="451"/>
    </location>
</feature>
<gene>
    <name evidence="3" type="ORF">BGZ99_006946</name>
</gene>
<feature type="compositionally biased region" description="Low complexity" evidence="1">
    <location>
        <begin position="203"/>
        <end position="212"/>
    </location>
</feature>
<dbReference type="AlphaFoldDB" id="A0A9P6RDJ9"/>
<accession>A0A9P6RDJ9</accession>